<dbReference type="InterPro" id="IPR008928">
    <property type="entry name" value="6-hairpin_glycosidase_sf"/>
</dbReference>
<dbReference type="PANTHER" id="PTHR10412">
    <property type="entry name" value="MANNOSYL-OLIGOSACCHARIDE GLUCOSIDASE"/>
    <property type="match status" value="1"/>
</dbReference>
<dbReference type="InterPro" id="IPR004888">
    <property type="entry name" value="Glycoside_hydrolase_63"/>
</dbReference>
<dbReference type="InterPro" id="IPR012341">
    <property type="entry name" value="6hp_glycosidase-like_sf"/>
</dbReference>
<feature type="domain" description="Mannosylglycerate hydrolase MGH1-like glycoside hydrolase" evidence="1">
    <location>
        <begin position="435"/>
        <end position="539"/>
    </location>
</feature>
<protein>
    <submittedName>
        <fullName evidence="2">Glucosidase</fullName>
    </submittedName>
</protein>
<evidence type="ECO:0000313" key="3">
    <source>
        <dbReference type="Proteomes" id="UP001169027"/>
    </source>
</evidence>
<reference evidence="2" key="1">
    <citation type="submission" date="2023-06" db="EMBL/GenBank/DDBJ databases">
        <authorList>
            <person name="Jiang Y."/>
            <person name="Liu Q."/>
        </authorList>
    </citation>
    <scope>NUCLEOTIDE SEQUENCE</scope>
    <source>
        <strain evidence="2">CGMCC 1.12090</strain>
    </source>
</reference>
<dbReference type="RefSeq" id="WP_301816020.1">
    <property type="nucleotide sequence ID" value="NZ_JAUJZH010000043.1"/>
</dbReference>
<dbReference type="EMBL" id="JAUKVY010000043">
    <property type="protein sequence ID" value="MDO1537574.1"/>
    <property type="molecule type" value="Genomic_DNA"/>
</dbReference>
<dbReference type="Gene3D" id="1.50.10.10">
    <property type="match status" value="1"/>
</dbReference>
<dbReference type="PANTHER" id="PTHR10412:SF10">
    <property type="entry name" value="GLYCOSYL HYDROLASE FAMILY 63 C-TERMINAL DOMAIN-CONTAINING PROTEIN"/>
    <property type="match status" value="1"/>
</dbReference>
<name>A0ABT8SGT5_9BURK</name>
<gene>
    <name evidence="2" type="ORF">Q2T77_35575</name>
</gene>
<accession>A0ABT8SGT5</accession>
<evidence type="ECO:0000259" key="1">
    <source>
        <dbReference type="Pfam" id="PF22422"/>
    </source>
</evidence>
<dbReference type="SUPFAM" id="SSF48208">
    <property type="entry name" value="Six-hairpin glycosidases"/>
    <property type="match status" value="1"/>
</dbReference>
<dbReference type="Proteomes" id="UP001169027">
    <property type="component" value="Unassembled WGS sequence"/>
</dbReference>
<dbReference type="InterPro" id="IPR054491">
    <property type="entry name" value="MGH1-like_GH"/>
</dbReference>
<dbReference type="Pfam" id="PF22422">
    <property type="entry name" value="MGH1-like_GH"/>
    <property type="match status" value="1"/>
</dbReference>
<evidence type="ECO:0000313" key="2">
    <source>
        <dbReference type="EMBL" id="MDO1537574.1"/>
    </source>
</evidence>
<sequence length="923" mass="104569">MSSEAAERRRLDDTHAGLAAWKKWGPYLSERQWGTVREDYSDNGDAWNYFTHDQARSRAYRWGEDGLAGISDDHQILCFALALWNGRDPILKERAFGLANSEGNHGEDVKECYFYLDSTPTHSYMKYLYKYPQAAYPYNDLVATNRGRGRDQPEYELLDTGVFDDDRYFDVFVEYAKAAPDDLLVRITAFNRGADAAPLHLLPTLWFRNTWSQPGGGSKPVIERVAATGAAAVRARHTDPLFLESLADYHLFCDADVPLLFTENETNNARLFGGTNASSFVKDGIHAFVVQGDAGAVNPAGQGTKVAAHHRLLVAPGQSQVVRLRLTTRQPGASPAPFDDFDAVFASRLEEADAFYASVTPPAVRDDPDRARVLRQALAGMLWTKQYFYYDLDLWLDEHGAGGQLPPSERRRVRNIEWGHMFNDDIISMPDKWEYPWYAAWDLAFHMIPLGMVDPDFAKQQLDLMLRNDYLHPNGQLPAYEWNFGDVNPPVHAWATMQLFLIDKERRGDNGDIEFLKYAFSKLLINFTWWVNRKDRTGANVFEGGFLGLDNIGVFDRSAPLPTGGYLDQADGTAWMVFFSQQMLRIAVELAVAEPLYEEFVEKFFNHTMFIAGAMDRVGERQDDMWDEEDGFFYDVLRLPDGSATRLKVRSIVGLLPLAAAAVFEQDTIDRLPRFRDRARQFMARHPELVAHAHLPNEPGVAERRMLAIVGKDKLRRILARMLDEDEFFGPHGIRALSRVHLEHPYVFEHAGQSYRVAYVPGDSDSGMFGGNSNWRGPVWMPINFLLYTSLLRLYAYFGEDFKVECPTGSGQMMTLLEVAKELGERLCRLFLRGQEGQRPAHGPARKFRDDPHWRDLVLFYEYFHGDSGAGIGASHQTGWTGCIARIIQINALLTKELLLMPGAEAQVARALHGVASVERTAR</sequence>
<proteinExistence type="predicted"/>
<keyword evidence="3" id="KW-1185">Reference proteome</keyword>
<comment type="caution">
    <text evidence="2">The sequence shown here is derived from an EMBL/GenBank/DDBJ whole genome shotgun (WGS) entry which is preliminary data.</text>
</comment>
<organism evidence="2 3">
    <name type="scientific">Variovorax ginsengisoli</name>
    <dbReference type="NCBI Taxonomy" id="363844"/>
    <lineage>
        <taxon>Bacteria</taxon>
        <taxon>Pseudomonadati</taxon>
        <taxon>Pseudomonadota</taxon>
        <taxon>Betaproteobacteria</taxon>
        <taxon>Burkholderiales</taxon>
        <taxon>Comamonadaceae</taxon>
        <taxon>Variovorax</taxon>
    </lineage>
</organism>